<feature type="binding site" evidence="7">
    <location>
        <position position="211"/>
    </location>
    <ligand>
        <name>substrate</name>
    </ligand>
</feature>
<dbReference type="InterPro" id="IPR001282">
    <property type="entry name" value="G6P_DH"/>
</dbReference>
<feature type="binding site" evidence="7">
    <location>
        <position position="365"/>
    </location>
    <ligand>
        <name>substrate</name>
    </ligand>
</feature>
<keyword evidence="3 7" id="KW-0313">Glucose metabolism</keyword>
<dbReference type="InterPro" id="IPR022674">
    <property type="entry name" value="G6P_DH_NAD-bd"/>
</dbReference>
<feature type="domain" description="Glucose-6-phosphate dehydrogenase C-terminal" evidence="10">
    <location>
        <begin position="218"/>
        <end position="511"/>
    </location>
</feature>
<comment type="function">
    <text evidence="7">Catalyzes the oxidation of glucose 6-phosphate to 6-phosphogluconolactone.</text>
</comment>
<name>A0ABT1VUD8_9PROT</name>
<feature type="domain" description="Glucose-6-phosphate dehydrogenase NAD-binding" evidence="9">
    <location>
        <begin position="35"/>
        <end position="216"/>
    </location>
</feature>
<reference evidence="11 12" key="1">
    <citation type="submission" date="2022-06" db="EMBL/GenBank/DDBJ databases">
        <title>Rhizosaccharibacter gen. nov. sp. nov. KSS12, endophytic bacteria isolated from sugarcane.</title>
        <authorList>
            <person name="Pitiwittayakul N."/>
        </authorList>
    </citation>
    <scope>NUCLEOTIDE SEQUENCE [LARGE SCALE GENOMIC DNA]</scope>
    <source>
        <strain evidence="11 12">KSS12</strain>
    </source>
</reference>
<dbReference type="RefSeq" id="WP_422918687.1">
    <property type="nucleotide sequence ID" value="NZ_JAMZEJ010000002.1"/>
</dbReference>
<dbReference type="InterPro" id="IPR022675">
    <property type="entry name" value="G6P_DH_C"/>
</dbReference>
<dbReference type="PANTHER" id="PTHR23429:SF0">
    <property type="entry name" value="GLUCOSE-6-PHOSPHATE 1-DEHYDROGENASE"/>
    <property type="match status" value="1"/>
</dbReference>
<dbReference type="InterPro" id="IPR019796">
    <property type="entry name" value="G6P_DH_AS"/>
</dbReference>
<keyword evidence="4 7" id="KW-0521">NADP</keyword>
<keyword evidence="12" id="KW-1185">Reference proteome</keyword>
<feature type="active site" description="Proton acceptor" evidence="7">
    <location>
        <position position="269"/>
    </location>
</feature>
<feature type="region of interest" description="Disordered" evidence="8">
    <location>
        <begin position="1"/>
        <end position="26"/>
    </location>
</feature>
<dbReference type="PANTHER" id="PTHR23429">
    <property type="entry name" value="GLUCOSE-6-PHOSPHATE 1-DEHYDROGENASE G6PD"/>
    <property type="match status" value="1"/>
</dbReference>
<comment type="catalytic activity">
    <reaction evidence="7">
        <text>D-glucose 6-phosphate + NADP(+) = 6-phospho-D-glucono-1,5-lactone + NADPH + H(+)</text>
        <dbReference type="Rhea" id="RHEA:15841"/>
        <dbReference type="ChEBI" id="CHEBI:15378"/>
        <dbReference type="ChEBI" id="CHEBI:57783"/>
        <dbReference type="ChEBI" id="CHEBI:57955"/>
        <dbReference type="ChEBI" id="CHEBI:58349"/>
        <dbReference type="ChEBI" id="CHEBI:61548"/>
        <dbReference type="EC" id="1.1.1.49"/>
    </reaction>
</comment>
<protein>
    <recommendedName>
        <fullName evidence="7">Glucose-6-phosphate 1-dehydrogenase</fullName>
        <shortName evidence="7">G6PD</shortName>
        <ecNumber evidence="7">1.1.1.49</ecNumber>
    </recommendedName>
</protein>
<feature type="binding site" evidence="7">
    <location>
        <position position="177"/>
    </location>
    <ligand>
        <name>NADP(+)</name>
        <dbReference type="ChEBI" id="CHEBI:58349"/>
    </ligand>
</feature>
<keyword evidence="6 7" id="KW-0119">Carbohydrate metabolism</keyword>
<dbReference type="NCBIfam" id="TIGR00871">
    <property type="entry name" value="zwf"/>
    <property type="match status" value="1"/>
</dbReference>
<dbReference type="Gene3D" id="3.40.50.720">
    <property type="entry name" value="NAD(P)-binding Rossmann-like Domain"/>
    <property type="match status" value="1"/>
</dbReference>
<evidence type="ECO:0000256" key="2">
    <source>
        <dbReference type="ARBA" id="ARBA00009975"/>
    </source>
</evidence>
<keyword evidence="5 7" id="KW-0560">Oxidoreductase</keyword>
<comment type="caution">
    <text evidence="11">The sequence shown here is derived from an EMBL/GenBank/DDBJ whole genome shotgun (WGS) entry which is preliminary data.</text>
</comment>
<dbReference type="EC" id="1.1.1.49" evidence="7"/>
<dbReference type="Gene3D" id="3.30.360.10">
    <property type="entry name" value="Dihydrodipicolinate Reductase, domain 2"/>
    <property type="match status" value="1"/>
</dbReference>
<comment type="caution">
    <text evidence="7">Lacks conserved residue(s) required for the propagation of feature annotation.</text>
</comment>
<organism evidence="11 12">
    <name type="scientific">Rhizosaccharibacter radicis</name>
    <dbReference type="NCBI Taxonomy" id="2782605"/>
    <lineage>
        <taxon>Bacteria</taxon>
        <taxon>Pseudomonadati</taxon>
        <taxon>Pseudomonadota</taxon>
        <taxon>Alphaproteobacteria</taxon>
        <taxon>Acetobacterales</taxon>
        <taxon>Acetobacteraceae</taxon>
        <taxon>Rhizosaccharibacter</taxon>
    </lineage>
</organism>
<proteinExistence type="inferred from homology"/>
<gene>
    <name evidence="7 11" type="primary">zwf</name>
    <name evidence="11" type="ORF">NFI88_03760</name>
</gene>
<evidence type="ECO:0000256" key="7">
    <source>
        <dbReference type="HAMAP-Rule" id="MF_00966"/>
    </source>
</evidence>
<feature type="binding site" evidence="7">
    <location>
        <position position="264"/>
    </location>
    <ligand>
        <name>substrate</name>
    </ligand>
</feature>
<evidence type="ECO:0000313" key="12">
    <source>
        <dbReference type="Proteomes" id="UP001524547"/>
    </source>
</evidence>
<feature type="binding site" evidence="7">
    <location>
        <position position="207"/>
    </location>
    <ligand>
        <name>substrate</name>
    </ligand>
</feature>
<dbReference type="Pfam" id="PF02781">
    <property type="entry name" value="G6PD_C"/>
    <property type="match status" value="1"/>
</dbReference>
<evidence type="ECO:0000256" key="8">
    <source>
        <dbReference type="SAM" id="MobiDB-lite"/>
    </source>
</evidence>
<dbReference type="SUPFAM" id="SSF55347">
    <property type="entry name" value="Glyceraldehyde-3-phosphate dehydrogenase-like, C-terminal domain"/>
    <property type="match status" value="1"/>
</dbReference>
<dbReference type="PIRSF" id="PIRSF000110">
    <property type="entry name" value="G6PD"/>
    <property type="match status" value="1"/>
</dbReference>
<evidence type="ECO:0000256" key="5">
    <source>
        <dbReference type="ARBA" id="ARBA00023002"/>
    </source>
</evidence>
<evidence type="ECO:0000256" key="3">
    <source>
        <dbReference type="ARBA" id="ARBA00022526"/>
    </source>
</evidence>
<dbReference type="InterPro" id="IPR036291">
    <property type="entry name" value="NAD(P)-bd_dom_sf"/>
</dbReference>
<sequence length="515" mass="57572">MTAPLEFDGGGTEQAEAEEHDVAPAPAQSPPCVLVIFGGGGDLTKRLLIPALYNLACARLLNERFSVVVVDWADNSTENLRAQFDDTMRQFVTQRRAVASQLQEEEWAWLRSRITFLRGSFEDPDTYKALDAVCGQMNCVFYLAVAARFFAPIVLQLDASGLSRETEWSYRRVVVEKPFGSDISSARALNTQLRSVLDESQIYRIDHYLGKETVQNILALRFSNGFFEPLWNRQNIDHVQITAAETVGVEKRGRFYENTGALRDMVPNHIMQLLAMVAMEAPTSFDADAVRDEKSKVLAAVHQLSAQDLVRGQYTAGSIAGRAMKGYREEPDVAPDSHTETFAAMKLSIDNWRWAGVPFFVRTGKRLATRKTEIAVHFKQAPYALFRDTPVEKLTPNIMVLQIQPSEGVTMQFSAKVPGPTVKLGGVRMKFDYNDWFQEGPSTGYETLIYDCLIGDATLFQRADNVEAGWKVVQPALDAWGAGEGELCFYPAGKAGPDAADELLARRKRHWLRLI</sequence>
<dbReference type="SUPFAM" id="SSF51735">
    <property type="entry name" value="NAD(P)-binding Rossmann-fold domains"/>
    <property type="match status" value="1"/>
</dbReference>
<evidence type="ECO:0000256" key="4">
    <source>
        <dbReference type="ARBA" id="ARBA00022857"/>
    </source>
</evidence>
<evidence type="ECO:0000259" key="9">
    <source>
        <dbReference type="Pfam" id="PF00479"/>
    </source>
</evidence>
<evidence type="ECO:0000256" key="6">
    <source>
        <dbReference type="ARBA" id="ARBA00023277"/>
    </source>
</evidence>
<dbReference type="PRINTS" id="PR00079">
    <property type="entry name" value="G6PDHDRGNASE"/>
</dbReference>
<dbReference type="NCBIfam" id="NF009492">
    <property type="entry name" value="PRK12853.1-3"/>
    <property type="match status" value="1"/>
</dbReference>
<dbReference type="Proteomes" id="UP001524547">
    <property type="component" value="Unassembled WGS sequence"/>
</dbReference>
<dbReference type="PROSITE" id="PS00069">
    <property type="entry name" value="G6P_DEHYDROGENASE"/>
    <property type="match status" value="1"/>
</dbReference>
<feature type="binding site" evidence="7">
    <location>
        <position position="245"/>
    </location>
    <ligand>
        <name>substrate</name>
    </ligand>
</feature>
<dbReference type="EMBL" id="JAMZEJ010000002">
    <property type="protein sequence ID" value="MCQ8239956.1"/>
    <property type="molecule type" value="Genomic_DNA"/>
</dbReference>
<dbReference type="Pfam" id="PF00479">
    <property type="entry name" value="G6PD_N"/>
    <property type="match status" value="1"/>
</dbReference>
<dbReference type="HAMAP" id="MF_00966">
    <property type="entry name" value="G6PD"/>
    <property type="match status" value="1"/>
</dbReference>
<evidence type="ECO:0000259" key="10">
    <source>
        <dbReference type="Pfam" id="PF02781"/>
    </source>
</evidence>
<evidence type="ECO:0000256" key="1">
    <source>
        <dbReference type="ARBA" id="ARBA00004937"/>
    </source>
</evidence>
<evidence type="ECO:0000313" key="11">
    <source>
        <dbReference type="EMBL" id="MCQ8239956.1"/>
    </source>
</evidence>
<comment type="similarity">
    <text evidence="2 7">Belongs to the glucose-6-phosphate dehydrogenase family.</text>
</comment>
<comment type="pathway">
    <text evidence="1 7">Carbohydrate degradation; pentose phosphate pathway; D-ribulose 5-phosphate from D-glucose 6-phosphate (oxidative stage): step 1/3.</text>
</comment>
<accession>A0ABT1VUD8</accession>